<dbReference type="InterPro" id="IPR023286">
    <property type="entry name" value="ABATE_dom_sf"/>
</dbReference>
<evidence type="ECO:0000259" key="1">
    <source>
        <dbReference type="Pfam" id="PF11706"/>
    </source>
</evidence>
<dbReference type="InterPro" id="IPR010852">
    <property type="entry name" value="ABATE"/>
</dbReference>
<feature type="domain" description="Zinc finger CGNR" evidence="1">
    <location>
        <begin position="159"/>
        <end position="200"/>
    </location>
</feature>
<protein>
    <submittedName>
        <fullName evidence="2">Putative stress-induced transcription regulator</fullName>
    </submittedName>
</protein>
<dbReference type="Proteomes" id="UP000184041">
    <property type="component" value="Unassembled WGS sequence"/>
</dbReference>
<keyword evidence="3" id="KW-1185">Reference proteome</keyword>
<dbReference type="SUPFAM" id="SSF160904">
    <property type="entry name" value="Jann2411-like"/>
    <property type="match status" value="1"/>
</dbReference>
<reference evidence="2 3" key="1">
    <citation type="submission" date="2016-11" db="EMBL/GenBank/DDBJ databases">
        <authorList>
            <person name="Jaros S."/>
            <person name="Januszkiewicz K."/>
            <person name="Wedrychowicz H."/>
        </authorList>
    </citation>
    <scope>NUCLEOTIDE SEQUENCE [LARGE SCALE GENOMIC DNA]</scope>
    <source>
        <strain evidence="2 3">DSM 21986</strain>
    </source>
</reference>
<dbReference type="Gene3D" id="1.10.3300.10">
    <property type="entry name" value="Jann2411-like domain"/>
    <property type="match status" value="1"/>
</dbReference>
<dbReference type="Pfam" id="PF07336">
    <property type="entry name" value="ABATE"/>
    <property type="match status" value="1"/>
</dbReference>
<dbReference type="EMBL" id="FQUS01000015">
    <property type="protein sequence ID" value="SHF92003.1"/>
    <property type="molecule type" value="Genomic_DNA"/>
</dbReference>
<name>A0A1M5FKH3_9BACT</name>
<dbReference type="AlphaFoldDB" id="A0A1M5FKH3"/>
<dbReference type="OrthoDB" id="123307at2"/>
<evidence type="ECO:0000313" key="3">
    <source>
        <dbReference type="Proteomes" id="UP000184041"/>
    </source>
</evidence>
<organism evidence="2 3">
    <name type="scientific">Fodinibius roseus</name>
    <dbReference type="NCBI Taxonomy" id="1194090"/>
    <lineage>
        <taxon>Bacteria</taxon>
        <taxon>Pseudomonadati</taxon>
        <taxon>Balneolota</taxon>
        <taxon>Balneolia</taxon>
        <taxon>Balneolales</taxon>
        <taxon>Balneolaceae</taxon>
        <taxon>Fodinibius</taxon>
    </lineage>
</organism>
<dbReference type="Pfam" id="PF11706">
    <property type="entry name" value="zf-CGNR"/>
    <property type="match status" value="1"/>
</dbReference>
<sequence length="203" mass="23253">MEKRTIETLSLDGGVLCLNFINTVHDRTVKEPFEYLSTYSCLVNWAAKVEILTTSGQKKLKSVAKDNQKKAGRALGVCIKAREVLYHLFWAIAKDESPDDKTQAAFNDLLEKAMSQLKIRIDVELEVSHEWKDKTGLIYPLYPILKSAYDLLTSGNLDRVKECGACGWLFLDQSKNRSRKWCSMESCGSNVKAKRYYHRHKKK</sequence>
<dbReference type="InterPro" id="IPR021005">
    <property type="entry name" value="Znf_CGNR"/>
</dbReference>
<dbReference type="STRING" id="1194090.SAMN05443144_11559"/>
<dbReference type="PANTHER" id="PTHR35525:SF3">
    <property type="entry name" value="BLL6575 PROTEIN"/>
    <property type="match status" value="1"/>
</dbReference>
<accession>A0A1M5FKH3</accession>
<evidence type="ECO:0000313" key="2">
    <source>
        <dbReference type="EMBL" id="SHF92003.1"/>
    </source>
</evidence>
<dbReference type="PANTHER" id="PTHR35525">
    <property type="entry name" value="BLL6575 PROTEIN"/>
    <property type="match status" value="1"/>
</dbReference>
<gene>
    <name evidence="2" type="ORF">SAMN05443144_11559</name>
</gene>
<dbReference type="RefSeq" id="WP_073065579.1">
    <property type="nucleotide sequence ID" value="NZ_FQUS01000015.1"/>
</dbReference>
<proteinExistence type="predicted"/>